<accession>A0ABU3UBD6</accession>
<dbReference type="Pfam" id="PF16859">
    <property type="entry name" value="TetR_C_11"/>
    <property type="match status" value="1"/>
</dbReference>
<dbReference type="InterPro" id="IPR050109">
    <property type="entry name" value="HTH-type_TetR-like_transc_reg"/>
</dbReference>
<evidence type="ECO:0000313" key="6">
    <source>
        <dbReference type="EMBL" id="MDU8991225.1"/>
    </source>
</evidence>
<dbReference type="InterPro" id="IPR036271">
    <property type="entry name" value="Tet_transcr_reg_TetR-rel_C_sf"/>
</dbReference>
<evidence type="ECO:0000256" key="1">
    <source>
        <dbReference type="ARBA" id="ARBA00023015"/>
    </source>
</evidence>
<keyword evidence="3" id="KW-0804">Transcription</keyword>
<proteinExistence type="predicted"/>
<dbReference type="Pfam" id="PF00440">
    <property type="entry name" value="TetR_N"/>
    <property type="match status" value="1"/>
</dbReference>
<dbReference type="EMBL" id="JARAKF010000001">
    <property type="protein sequence ID" value="MDU8991225.1"/>
    <property type="molecule type" value="Genomic_DNA"/>
</dbReference>
<dbReference type="InterPro" id="IPR001647">
    <property type="entry name" value="HTH_TetR"/>
</dbReference>
<sequence length="208" mass="22606">MAPVFSSGPAAGGPRSLSKILDAARDVLSGQGYAALTIEAVAAAAGVGKSTIYRWWPSKEALVADALAEIFRAEEIPDLDDTHAELRHAVDMTIDNYANEDMATSLPALAGGLLPHPELMTRFREAFLYRKRENIAAALRRGIQRGDLPHDLDIDLVQDIWAGTILYRRLMTGSPLDTDLAEHLVRLVTNTPPLLPHREAGVHPNTNA</sequence>
<feature type="DNA-binding region" description="H-T-H motif" evidence="4">
    <location>
        <begin position="37"/>
        <end position="56"/>
    </location>
</feature>
<dbReference type="SUPFAM" id="SSF46689">
    <property type="entry name" value="Homeodomain-like"/>
    <property type="match status" value="1"/>
</dbReference>
<name>A0ABU3UBD6_9ACTN</name>
<evidence type="ECO:0000256" key="4">
    <source>
        <dbReference type="PROSITE-ProRule" id="PRU00335"/>
    </source>
</evidence>
<evidence type="ECO:0000259" key="5">
    <source>
        <dbReference type="PROSITE" id="PS50977"/>
    </source>
</evidence>
<comment type="caution">
    <text evidence="6">The sequence shown here is derived from an EMBL/GenBank/DDBJ whole genome shotgun (WGS) entry which is preliminary data.</text>
</comment>
<organism evidence="6 7">
    <name type="scientific">Streptomyces mirabilis</name>
    <dbReference type="NCBI Taxonomy" id="68239"/>
    <lineage>
        <taxon>Bacteria</taxon>
        <taxon>Bacillati</taxon>
        <taxon>Actinomycetota</taxon>
        <taxon>Actinomycetes</taxon>
        <taxon>Kitasatosporales</taxon>
        <taxon>Streptomycetaceae</taxon>
        <taxon>Streptomyces</taxon>
    </lineage>
</organism>
<dbReference type="Gene3D" id="1.10.357.10">
    <property type="entry name" value="Tetracycline Repressor, domain 2"/>
    <property type="match status" value="1"/>
</dbReference>
<keyword evidence="2 4" id="KW-0238">DNA-binding</keyword>
<evidence type="ECO:0000256" key="3">
    <source>
        <dbReference type="ARBA" id="ARBA00023163"/>
    </source>
</evidence>
<keyword evidence="7" id="KW-1185">Reference proteome</keyword>
<dbReference type="InterPro" id="IPR009057">
    <property type="entry name" value="Homeodomain-like_sf"/>
</dbReference>
<dbReference type="Gene3D" id="1.10.10.60">
    <property type="entry name" value="Homeodomain-like"/>
    <property type="match status" value="1"/>
</dbReference>
<dbReference type="InterPro" id="IPR011075">
    <property type="entry name" value="TetR_C"/>
</dbReference>
<feature type="domain" description="HTH tetR-type" evidence="5">
    <location>
        <begin position="14"/>
        <end position="74"/>
    </location>
</feature>
<dbReference type="PANTHER" id="PTHR30055:SF148">
    <property type="entry name" value="TETR-FAMILY TRANSCRIPTIONAL REGULATOR"/>
    <property type="match status" value="1"/>
</dbReference>
<dbReference type="SUPFAM" id="SSF48498">
    <property type="entry name" value="Tetracyclin repressor-like, C-terminal domain"/>
    <property type="match status" value="1"/>
</dbReference>
<gene>
    <name evidence="6" type="ORF">PU648_02150</name>
</gene>
<evidence type="ECO:0000256" key="2">
    <source>
        <dbReference type="ARBA" id="ARBA00023125"/>
    </source>
</evidence>
<dbReference type="Proteomes" id="UP001257627">
    <property type="component" value="Unassembled WGS sequence"/>
</dbReference>
<dbReference type="PANTHER" id="PTHR30055">
    <property type="entry name" value="HTH-TYPE TRANSCRIPTIONAL REGULATOR RUTR"/>
    <property type="match status" value="1"/>
</dbReference>
<dbReference type="PROSITE" id="PS50977">
    <property type="entry name" value="HTH_TETR_2"/>
    <property type="match status" value="1"/>
</dbReference>
<protein>
    <submittedName>
        <fullName evidence="6">TetR/AcrR family transcriptional regulator</fullName>
    </submittedName>
</protein>
<reference evidence="6 7" key="1">
    <citation type="submission" date="2023-02" db="EMBL/GenBank/DDBJ databases">
        <authorList>
            <person name="Maleckis M."/>
        </authorList>
    </citation>
    <scope>NUCLEOTIDE SEQUENCE [LARGE SCALE GENOMIC DNA]</scope>
    <source>
        <strain evidence="6 7">P8-A2</strain>
    </source>
</reference>
<dbReference type="RefSeq" id="WP_143610707.1">
    <property type="nucleotide sequence ID" value="NZ_CP107955.1"/>
</dbReference>
<dbReference type="PRINTS" id="PR00455">
    <property type="entry name" value="HTHTETR"/>
</dbReference>
<keyword evidence="1" id="KW-0805">Transcription regulation</keyword>
<evidence type="ECO:0000313" key="7">
    <source>
        <dbReference type="Proteomes" id="UP001257627"/>
    </source>
</evidence>